<dbReference type="InterPro" id="IPR052066">
    <property type="entry name" value="Glycosphingolipid_Hydrolases"/>
</dbReference>
<dbReference type="PROSITE" id="PS00659">
    <property type="entry name" value="GLYCOSYL_HYDROL_F5"/>
    <property type="match status" value="1"/>
</dbReference>
<evidence type="ECO:0000256" key="2">
    <source>
        <dbReference type="ARBA" id="ARBA00022801"/>
    </source>
</evidence>
<dbReference type="Gene3D" id="2.60.40.1180">
    <property type="entry name" value="Golgi alpha-mannosidase II"/>
    <property type="match status" value="1"/>
</dbReference>
<comment type="similarity">
    <text evidence="1">Belongs to the glycosyl hydrolase 5 (cellulase A) family.</text>
</comment>
<protein>
    <submittedName>
        <fullName evidence="6">Cellulase family glycosylhydrolase</fullName>
    </submittedName>
</protein>
<dbReference type="InterPro" id="IPR018087">
    <property type="entry name" value="Glyco_hydro_5_CS"/>
</dbReference>
<sequence length="681" mass="77597">MSVAILLICIVYVLFFTGAENHKAKDVEGLILTLSNNIPEYNAKDSIGEGKNIQVKEGQFCSQDGRTLFLRGINLGGSSKVPYIPNIGSHVKEGFFNGTDISFVGRPFPINEADKHFKRLKKWGFHFVRFIVTWEAIEHSGPGIYDYEYIKYVKELITKAAAYDINVFIDPHQDLWSRYSGGDGAPLWTFEAAGFNVKNFLETDAAFVHNIFGDPYPQMVWFSNYYKLASCTMFTLFFAGNDFAPHVTVNDSIPIQDFLQSHYINSMAVLANELKELPNVVGFELMNEPSSGYVGVNDLSQPFPTSVVGLTPTPFQGMLLGAGIPQEVQEYELGKVSLIDKGKVLVNRERKLAWKKAEQDIWKEAGIWQLRDGEEPKLLKPDYFTRVNGKNVNFNNDYYIPFIKAYQKAIHSIDPDWFLCVDNVLFPLPHKLPMLKEQEISNLVDGSHWYDDATLVTKRYVPWLGLLNDEILLGKRQVYAAFVDFLSQMQKDTKMRYGKDAVTLLGEFGIPFDMNNRTAYETGDYSVQNKALERCFSAIEDNLLHYTLWNYTADNTNERGDQWNGEDLSVFSLSQVLDANDLNSGGRALDAVVRPYPYRVNGQLVKYSFSSEKGEMELEFNPGVNCELPTEVFLPEWHFQNGYEVYATGGTLMFNNDADMLYYTPKDKSIKQRIVIRRNKE</sequence>
<evidence type="ECO:0000259" key="4">
    <source>
        <dbReference type="Pfam" id="PF00150"/>
    </source>
</evidence>
<reference evidence="6" key="2">
    <citation type="submission" date="2021-04" db="EMBL/GenBank/DDBJ databases">
        <authorList>
            <person name="Zhang T."/>
            <person name="Zhang Y."/>
            <person name="Lu D."/>
            <person name="Zuo D."/>
            <person name="Du Z."/>
        </authorList>
    </citation>
    <scope>NUCLEOTIDE SEQUENCE</scope>
    <source>
        <strain evidence="6">JR1</strain>
    </source>
</reference>
<reference evidence="6" key="1">
    <citation type="journal article" date="2018" name="Int. J. Syst. Evol. Microbiol.">
        <title>Carboxylicivirga sediminis sp. nov., isolated from coastal sediment.</title>
        <authorList>
            <person name="Wang F.Q."/>
            <person name="Ren L.H."/>
            <person name="Zou R.J."/>
            <person name="Sun Y.Z."/>
            <person name="Liu X.J."/>
            <person name="Jiang F."/>
            <person name="Liu L.J."/>
        </authorList>
    </citation>
    <scope>NUCLEOTIDE SEQUENCE</scope>
    <source>
        <strain evidence="6">JR1</strain>
    </source>
</reference>
<name>A0A941IXB4_9BACT</name>
<dbReference type="Pfam" id="PF18564">
    <property type="entry name" value="Glyco_hydro_5_C"/>
    <property type="match status" value="1"/>
</dbReference>
<dbReference type="RefSeq" id="WP_212190349.1">
    <property type="nucleotide sequence ID" value="NZ_JAGTAR010000013.1"/>
</dbReference>
<dbReference type="Proteomes" id="UP000679220">
    <property type="component" value="Unassembled WGS sequence"/>
</dbReference>
<evidence type="ECO:0000259" key="5">
    <source>
        <dbReference type="Pfam" id="PF18564"/>
    </source>
</evidence>
<dbReference type="InterPro" id="IPR017853">
    <property type="entry name" value="GH"/>
</dbReference>
<dbReference type="GO" id="GO:0008422">
    <property type="term" value="F:beta-glucosidase activity"/>
    <property type="evidence" value="ECO:0007669"/>
    <property type="project" value="TreeGrafter"/>
</dbReference>
<dbReference type="Gene3D" id="3.20.20.80">
    <property type="entry name" value="Glycosidases"/>
    <property type="match status" value="1"/>
</dbReference>
<dbReference type="InterPro" id="IPR041036">
    <property type="entry name" value="GH5_C"/>
</dbReference>
<evidence type="ECO:0000256" key="1">
    <source>
        <dbReference type="ARBA" id="ARBA00005641"/>
    </source>
</evidence>
<proteinExistence type="inferred from homology"/>
<dbReference type="InterPro" id="IPR001547">
    <property type="entry name" value="Glyco_hydro_5"/>
</dbReference>
<dbReference type="EMBL" id="JAGTAR010000013">
    <property type="protein sequence ID" value="MBR8535890.1"/>
    <property type="molecule type" value="Genomic_DNA"/>
</dbReference>
<keyword evidence="2" id="KW-0378">Hydrolase</keyword>
<gene>
    <name evidence="6" type="ORF">KDU71_10010</name>
</gene>
<dbReference type="GO" id="GO:0000272">
    <property type="term" value="P:polysaccharide catabolic process"/>
    <property type="evidence" value="ECO:0007669"/>
    <property type="project" value="InterPro"/>
</dbReference>
<keyword evidence="7" id="KW-1185">Reference proteome</keyword>
<feature type="domain" description="Glycoside hydrolase family 5" evidence="4">
    <location>
        <begin position="105"/>
        <end position="291"/>
    </location>
</feature>
<organism evidence="6 7">
    <name type="scientific">Carboxylicivirga sediminis</name>
    <dbReference type="NCBI Taxonomy" id="2006564"/>
    <lineage>
        <taxon>Bacteria</taxon>
        <taxon>Pseudomonadati</taxon>
        <taxon>Bacteroidota</taxon>
        <taxon>Bacteroidia</taxon>
        <taxon>Marinilabiliales</taxon>
        <taxon>Marinilabiliaceae</taxon>
        <taxon>Carboxylicivirga</taxon>
    </lineage>
</organism>
<dbReference type="AlphaFoldDB" id="A0A941IXB4"/>
<dbReference type="PANTHER" id="PTHR31308:SF5">
    <property type="entry name" value="ERGOSTERYL-BETA-GLUCOSIDASE"/>
    <property type="match status" value="1"/>
</dbReference>
<dbReference type="Pfam" id="PF00150">
    <property type="entry name" value="Cellulase"/>
    <property type="match status" value="1"/>
</dbReference>
<evidence type="ECO:0000313" key="6">
    <source>
        <dbReference type="EMBL" id="MBR8535890.1"/>
    </source>
</evidence>
<comment type="caution">
    <text evidence="6">The sequence shown here is derived from an EMBL/GenBank/DDBJ whole genome shotgun (WGS) entry which is preliminary data.</text>
</comment>
<dbReference type="SUPFAM" id="SSF51445">
    <property type="entry name" value="(Trans)glycosidases"/>
    <property type="match status" value="1"/>
</dbReference>
<evidence type="ECO:0000313" key="7">
    <source>
        <dbReference type="Proteomes" id="UP000679220"/>
    </source>
</evidence>
<evidence type="ECO:0000256" key="3">
    <source>
        <dbReference type="ARBA" id="ARBA00023295"/>
    </source>
</evidence>
<dbReference type="InterPro" id="IPR013780">
    <property type="entry name" value="Glyco_hydro_b"/>
</dbReference>
<dbReference type="PANTHER" id="PTHR31308">
    <property type="match status" value="1"/>
</dbReference>
<keyword evidence="3" id="KW-0326">Glycosidase</keyword>
<dbReference type="GO" id="GO:1901136">
    <property type="term" value="P:carbohydrate derivative catabolic process"/>
    <property type="evidence" value="ECO:0007669"/>
    <property type="project" value="UniProtKB-ARBA"/>
</dbReference>
<feature type="domain" description="Glycoside hydrolase family 5 C-terminal" evidence="5">
    <location>
        <begin position="594"/>
        <end position="675"/>
    </location>
</feature>
<accession>A0A941IXB4</accession>
<dbReference type="GO" id="GO:0016042">
    <property type="term" value="P:lipid catabolic process"/>
    <property type="evidence" value="ECO:0007669"/>
    <property type="project" value="UniProtKB-ARBA"/>
</dbReference>